<organism evidence="8">
    <name type="scientific">Aspergillus arachidicola</name>
    <dbReference type="NCBI Taxonomy" id="656916"/>
    <lineage>
        <taxon>Eukaryota</taxon>
        <taxon>Fungi</taxon>
        <taxon>Dikarya</taxon>
        <taxon>Ascomycota</taxon>
        <taxon>Pezizomycotina</taxon>
        <taxon>Eurotiomycetes</taxon>
        <taxon>Eurotiomycetidae</taxon>
        <taxon>Eurotiales</taxon>
        <taxon>Aspergillaceae</taxon>
        <taxon>Aspergillus</taxon>
        <taxon>Aspergillus subgen. Circumdati</taxon>
    </lineage>
</organism>
<dbReference type="OrthoDB" id="7777654at2759"/>
<name>A0A5N6XTW8_9EURO</name>
<evidence type="ECO:0000313" key="8">
    <source>
        <dbReference type="EMBL" id="KAE8336604.1"/>
    </source>
</evidence>
<evidence type="ECO:0000256" key="3">
    <source>
        <dbReference type="ARBA" id="ARBA00023002"/>
    </source>
</evidence>
<dbReference type="Gene3D" id="1.10.405.10">
    <property type="entry name" value="Guanine Nucleotide Dissociation Inhibitor, domain 1"/>
    <property type="match status" value="1"/>
</dbReference>
<keyword evidence="6" id="KW-0285">Flavoprotein</keyword>
<evidence type="ECO:0000256" key="4">
    <source>
        <dbReference type="ARBA" id="ARBA00048448"/>
    </source>
</evidence>
<dbReference type="Gene3D" id="3.50.50.60">
    <property type="entry name" value="FAD/NAD(P)-binding domain"/>
    <property type="match status" value="1"/>
</dbReference>
<comment type="cofactor">
    <cofactor evidence="1 6">
        <name>FAD</name>
        <dbReference type="ChEBI" id="CHEBI:57692"/>
    </cofactor>
</comment>
<dbReference type="InterPro" id="IPR050703">
    <property type="entry name" value="Flavin_MAO"/>
</dbReference>
<proteinExistence type="inferred from homology"/>
<dbReference type="Pfam" id="PF01593">
    <property type="entry name" value="Amino_oxidase"/>
    <property type="match status" value="1"/>
</dbReference>
<dbReference type="InterPro" id="IPR001613">
    <property type="entry name" value="Flavin_amine_oxidase"/>
</dbReference>
<keyword evidence="3 6" id="KW-0560">Oxidoreductase</keyword>
<comment type="catalytic activity">
    <reaction evidence="4">
        <text>a secondary aliphatic amine + O2 + H2O = a primary amine + an aldehyde + H2O2</text>
        <dbReference type="Rhea" id="RHEA:26414"/>
        <dbReference type="ChEBI" id="CHEBI:15377"/>
        <dbReference type="ChEBI" id="CHEBI:15379"/>
        <dbReference type="ChEBI" id="CHEBI:16240"/>
        <dbReference type="ChEBI" id="CHEBI:17478"/>
        <dbReference type="ChEBI" id="CHEBI:58855"/>
        <dbReference type="ChEBI" id="CHEBI:65296"/>
        <dbReference type="EC" id="1.4.3.4"/>
    </reaction>
</comment>
<dbReference type="InterPro" id="IPR002937">
    <property type="entry name" value="Amino_oxidase"/>
</dbReference>
<evidence type="ECO:0000256" key="2">
    <source>
        <dbReference type="ARBA" id="ARBA00005995"/>
    </source>
</evidence>
<dbReference type="PANTHER" id="PTHR43563:SF1">
    <property type="entry name" value="AMINE OXIDASE [FLAVIN-CONTAINING] B"/>
    <property type="match status" value="1"/>
</dbReference>
<dbReference type="InterPro" id="IPR036188">
    <property type="entry name" value="FAD/NAD-bd_sf"/>
</dbReference>
<evidence type="ECO:0000259" key="7">
    <source>
        <dbReference type="Pfam" id="PF01593"/>
    </source>
</evidence>
<dbReference type="Gene3D" id="3.90.660.10">
    <property type="match status" value="1"/>
</dbReference>
<accession>A0A5N6XTW8</accession>
<evidence type="ECO:0000256" key="5">
    <source>
        <dbReference type="PIRSR" id="PIRSR601613-1"/>
    </source>
</evidence>
<gene>
    <name evidence="8" type="ORF">BDV24DRAFT_155101</name>
</gene>
<comment type="similarity">
    <text evidence="2 6">Belongs to the flavin monoamine oxidase family.</text>
</comment>
<dbReference type="SUPFAM" id="SSF51905">
    <property type="entry name" value="FAD/NAD(P)-binding domain"/>
    <property type="match status" value="1"/>
</dbReference>
<reference evidence="8" key="1">
    <citation type="submission" date="2019-04" db="EMBL/GenBank/DDBJ databases">
        <title>Friends and foes A comparative genomics study of 23 Aspergillus species from section Flavi.</title>
        <authorList>
            <consortium name="DOE Joint Genome Institute"/>
            <person name="Kjaerbolling I."/>
            <person name="Vesth T."/>
            <person name="Frisvad J.C."/>
            <person name="Nybo J.L."/>
            <person name="Theobald S."/>
            <person name="Kildgaard S."/>
            <person name="Isbrandt T."/>
            <person name="Kuo A."/>
            <person name="Sato A."/>
            <person name="Lyhne E.K."/>
            <person name="Kogle M.E."/>
            <person name="Wiebenga A."/>
            <person name="Kun R.S."/>
            <person name="Lubbers R.J."/>
            <person name="Makela M.R."/>
            <person name="Barry K."/>
            <person name="Chovatia M."/>
            <person name="Clum A."/>
            <person name="Daum C."/>
            <person name="Haridas S."/>
            <person name="He G."/>
            <person name="LaButti K."/>
            <person name="Lipzen A."/>
            <person name="Mondo S."/>
            <person name="Riley R."/>
            <person name="Salamov A."/>
            <person name="Simmons B.A."/>
            <person name="Magnuson J.K."/>
            <person name="Henrissat B."/>
            <person name="Mortensen U.H."/>
            <person name="Larsen T.O."/>
            <person name="Devries R.P."/>
            <person name="Grigoriev I.V."/>
            <person name="Machida M."/>
            <person name="Baker S.E."/>
            <person name="Andersen M.R."/>
        </authorList>
    </citation>
    <scope>NUCLEOTIDE SEQUENCE</scope>
    <source>
        <strain evidence="8">CBS 117612</strain>
    </source>
</reference>
<feature type="domain" description="Amine oxidase" evidence="7">
    <location>
        <begin position="15"/>
        <end position="429"/>
    </location>
</feature>
<dbReference type="GO" id="GO:0097621">
    <property type="term" value="F:monoamine oxidase activity"/>
    <property type="evidence" value="ECO:0007669"/>
    <property type="project" value="UniProtKB-EC"/>
</dbReference>
<evidence type="ECO:0000256" key="1">
    <source>
        <dbReference type="ARBA" id="ARBA00001974"/>
    </source>
</evidence>
<dbReference type="EMBL" id="ML737193">
    <property type="protein sequence ID" value="KAE8336604.1"/>
    <property type="molecule type" value="Genomic_DNA"/>
</dbReference>
<dbReference type="PRINTS" id="PR00757">
    <property type="entry name" value="AMINEOXDASEF"/>
</dbReference>
<protein>
    <recommendedName>
        <fullName evidence="6">Amine oxidase</fullName>
        <ecNumber evidence="6">1.4.3.-</ecNumber>
    </recommendedName>
</protein>
<evidence type="ECO:0000256" key="6">
    <source>
        <dbReference type="RuleBase" id="RU362067"/>
    </source>
</evidence>
<dbReference type="Proteomes" id="UP000325558">
    <property type="component" value="Unassembled WGS sequence"/>
</dbReference>
<feature type="binding site" evidence="5">
    <location>
        <begin position="35"/>
        <end position="36"/>
    </location>
    <ligand>
        <name>FAD</name>
        <dbReference type="ChEBI" id="CHEBI:57692"/>
    </ligand>
</feature>
<keyword evidence="6" id="KW-0274">FAD</keyword>
<dbReference type="PANTHER" id="PTHR43563">
    <property type="entry name" value="AMINE OXIDASE"/>
    <property type="match status" value="1"/>
</dbReference>
<sequence>MDIKTYDVAVIGAGMAGIIAARDLSTKGHSVVLLEARGRVGGRTYTGDAFGRRMELGGGYVHWTQPNMWHELQRHGFDTLVPPLEANKTFWLADGRVHSGTREEWFAAAGMNLARLLSDARARFPKAVDINAVDNTDLDRQTLKERIDALGLSGYERDCLEGALSGLIHCPSQHGALQLLHGSATYFGDFMNYLETAGRWAIRCGTKPLIDAIMSESSAELRLETPVSSITDDGSWVSVKTRAGSDIRAHAAIVAVPLNTLGDMSITPELTPAVRAMIDQKNPVMASKVWARVKGHIEPFHALAPAGKHPLSAVRAEKYHDGDTLFLCMCADAAAIPSDTDERCRVVQDAMRVYVPDIEVVDTACHDWTTDEFSKGAWMMHRPGNLTGAAAQIRKRHGRIHFAGADIAAVDTGAIEGAMGSGAAAARDVVAYLRMTRI</sequence>
<dbReference type="EC" id="1.4.3.-" evidence="6"/>
<dbReference type="AlphaFoldDB" id="A0A5N6XTW8"/>
<feature type="binding site" evidence="5">
    <location>
        <position position="227"/>
    </location>
    <ligand>
        <name>FAD</name>
        <dbReference type="ChEBI" id="CHEBI:57692"/>
    </ligand>
</feature>